<dbReference type="AlphaFoldDB" id="A0A0V0XCP7"/>
<keyword evidence="2" id="KW-1185">Reference proteome</keyword>
<accession>A0A0V0XCP7</accession>
<protein>
    <submittedName>
        <fullName evidence="1">Uncharacterized protein</fullName>
    </submittedName>
</protein>
<dbReference type="InParanoid" id="A0A0V0XCP7"/>
<reference evidence="1 2" key="1">
    <citation type="submission" date="2015-01" db="EMBL/GenBank/DDBJ databases">
        <title>Evolution of Trichinella species and genotypes.</title>
        <authorList>
            <person name="Korhonen P.K."/>
            <person name="Edoardo P."/>
            <person name="Giuseppe L.R."/>
            <person name="Gasser R.B."/>
        </authorList>
    </citation>
    <scope>NUCLEOTIDE SEQUENCE [LARGE SCALE GENOMIC DNA]</scope>
    <source>
        <strain evidence="1">ISS3</strain>
    </source>
</reference>
<dbReference type="EMBL" id="JYDH01007645">
    <property type="protein sequence ID" value="KRX85809.1"/>
    <property type="molecule type" value="Genomic_DNA"/>
</dbReference>
<evidence type="ECO:0000313" key="2">
    <source>
        <dbReference type="Proteomes" id="UP000054776"/>
    </source>
</evidence>
<evidence type="ECO:0000313" key="1">
    <source>
        <dbReference type="EMBL" id="KRX85809.1"/>
    </source>
</evidence>
<feature type="non-terminal residue" evidence="1">
    <location>
        <position position="1"/>
    </location>
</feature>
<feature type="non-terminal residue" evidence="1">
    <location>
        <position position="31"/>
    </location>
</feature>
<dbReference type="Proteomes" id="UP000054776">
    <property type="component" value="Unassembled WGS sequence"/>
</dbReference>
<gene>
    <name evidence="1" type="ORF">T01_5899</name>
</gene>
<proteinExistence type="predicted"/>
<sequence length="31" mass="3548">LNKLPLKLPCAYLNTQESGRTETFLKRIQDG</sequence>
<name>A0A0V0XCP7_TRISP</name>
<organism evidence="1 2">
    <name type="scientific">Trichinella spiralis</name>
    <name type="common">Trichina worm</name>
    <dbReference type="NCBI Taxonomy" id="6334"/>
    <lineage>
        <taxon>Eukaryota</taxon>
        <taxon>Metazoa</taxon>
        <taxon>Ecdysozoa</taxon>
        <taxon>Nematoda</taxon>
        <taxon>Enoplea</taxon>
        <taxon>Dorylaimia</taxon>
        <taxon>Trichinellida</taxon>
        <taxon>Trichinellidae</taxon>
        <taxon>Trichinella</taxon>
    </lineage>
</organism>
<comment type="caution">
    <text evidence="1">The sequence shown here is derived from an EMBL/GenBank/DDBJ whole genome shotgun (WGS) entry which is preliminary data.</text>
</comment>